<sequence length="203" mass="22261">MAMLSAEQQDALQELMNVAMGQASNQLARHLNTLVHLQVPAIQVIRASEAPVQLSQLYADKTMHLISQGFIGGAGIQGEAMLLYNLDSTQQLATILGYQHQDANEAEMLSDISAILTTTFLNGLARQLGSSLSYSAPLQLHCHNSDLSEQVNQLAKRWKVALQVNIHYQVTDYAFQCDMILLIPGTALLALQQQLDAILQDYG</sequence>
<name>A0ABU7JED1_9GAMM</name>
<reference evidence="3 4" key="1">
    <citation type="submission" date="2023-06" db="EMBL/GenBank/DDBJ databases">
        <title>Alkalimonas sp., MEB004 an alkaliphilic bacterium isolated from Lonar Lake, India.</title>
        <authorList>
            <person name="Joshi A."/>
            <person name="Thite S."/>
        </authorList>
    </citation>
    <scope>NUCLEOTIDE SEQUENCE [LARGE SCALE GENOMIC DNA]</scope>
    <source>
        <strain evidence="3 4">MEB004</strain>
    </source>
</reference>
<comment type="caution">
    <text evidence="3">The sequence shown here is derived from an EMBL/GenBank/DDBJ whole genome shotgun (WGS) entry which is preliminary data.</text>
</comment>
<dbReference type="RefSeq" id="WP_330086730.1">
    <property type="nucleotide sequence ID" value="NZ_JAUGZK010000002.1"/>
</dbReference>
<evidence type="ECO:0000313" key="3">
    <source>
        <dbReference type="EMBL" id="MEE2023378.1"/>
    </source>
</evidence>
<feature type="domain" description="CheC-like protein" evidence="2">
    <location>
        <begin position="7"/>
        <end position="41"/>
    </location>
</feature>
<dbReference type="CDD" id="cd17910">
    <property type="entry name" value="CheC_ClassII"/>
    <property type="match status" value="1"/>
</dbReference>
<dbReference type="InterPro" id="IPR028976">
    <property type="entry name" value="CheC-like_sf"/>
</dbReference>
<organism evidence="3 4">
    <name type="scientific">Alkalimonas mucilaginosa</name>
    <dbReference type="NCBI Taxonomy" id="3057676"/>
    <lineage>
        <taxon>Bacteria</taxon>
        <taxon>Pseudomonadati</taxon>
        <taxon>Pseudomonadota</taxon>
        <taxon>Gammaproteobacteria</taxon>
        <taxon>Alkalimonas</taxon>
    </lineage>
</organism>
<dbReference type="Pfam" id="PF04509">
    <property type="entry name" value="CheC"/>
    <property type="match status" value="1"/>
</dbReference>
<protein>
    <submittedName>
        <fullName evidence="3">Chemotaxis protein CheC</fullName>
    </submittedName>
</protein>
<dbReference type="SUPFAM" id="SSF103039">
    <property type="entry name" value="CheC-like"/>
    <property type="match status" value="1"/>
</dbReference>
<dbReference type="Gene3D" id="3.40.1550.10">
    <property type="entry name" value="CheC-like"/>
    <property type="match status" value="1"/>
</dbReference>
<proteinExistence type="predicted"/>
<dbReference type="EMBL" id="JAUGZK010000002">
    <property type="protein sequence ID" value="MEE2023378.1"/>
    <property type="molecule type" value="Genomic_DNA"/>
</dbReference>
<dbReference type="Proteomes" id="UP001339167">
    <property type="component" value="Unassembled WGS sequence"/>
</dbReference>
<evidence type="ECO:0000259" key="2">
    <source>
        <dbReference type="Pfam" id="PF04509"/>
    </source>
</evidence>
<evidence type="ECO:0000313" key="4">
    <source>
        <dbReference type="Proteomes" id="UP001339167"/>
    </source>
</evidence>
<gene>
    <name evidence="3" type="ORF">QWF21_03900</name>
</gene>
<accession>A0ABU7JED1</accession>
<keyword evidence="4" id="KW-1185">Reference proteome</keyword>
<keyword evidence="1" id="KW-0145">Chemotaxis</keyword>
<evidence type="ECO:0000256" key="1">
    <source>
        <dbReference type="ARBA" id="ARBA00022500"/>
    </source>
</evidence>
<dbReference type="InterPro" id="IPR007597">
    <property type="entry name" value="CheC"/>
</dbReference>